<organism evidence="2 3">
    <name type="scientific">Trifolium medium</name>
    <dbReference type="NCBI Taxonomy" id="97028"/>
    <lineage>
        <taxon>Eukaryota</taxon>
        <taxon>Viridiplantae</taxon>
        <taxon>Streptophyta</taxon>
        <taxon>Embryophyta</taxon>
        <taxon>Tracheophyta</taxon>
        <taxon>Spermatophyta</taxon>
        <taxon>Magnoliopsida</taxon>
        <taxon>eudicotyledons</taxon>
        <taxon>Gunneridae</taxon>
        <taxon>Pentapetalae</taxon>
        <taxon>rosids</taxon>
        <taxon>fabids</taxon>
        <taxon>Fabales</taxon>
        <taxon>Fabaceae</taxon>
        <taxon>Papilionoideae</taxon>
        <taxon>50 kb inversion clade</taxon>
        <taxon>NPAAA clade</taxon>
        <taxon>Hologalegina</taxon>
        <taxon>IRL clade</taxon>
        <taxon>Trifolieae</taxon>
        <taxon>Trifolium</taxon>
    </lineage>
</organism>
<evidence type="ECO:0008006" key="4">
    <source>
        <dbReference type="Google" id="ProtNLM"/>
    </source>
</evidence>
<feature type="signal peptide" evidence="1">
    <location>
        <begin position="1"/>
        <end position="22"/>
    </location>
</feature>
<feature type="non-terminal residue" evidence="2">
    <location>
        <position position="1"/>
    </location>
</feature>
<accession>A0A392PC99</accession>
<feature type="chain" id="PRO_5017364703" description="Secreted protein" evidence="1">
    <location>
        <begin position="23"/>
        <end position="86"/>
    </location>
</feature>
<reference evidence="2 3" key="1">
    <citation type="journal article" date="2018" name="Front. Plant Sci.">
        <title>Red Clover (Trifolium pratense) and Zigzag Clover (T. medium) - A Picture of Genomic Similarities and Differences.</title>
        <authorList>
            <person name="Dluhosova J."/>
            <person name="Istvanek J."/>
            <person name="Nedelnik J."/>
            <person name="Repkova J."/>
        </authorList>
    </citation>
    <scope>NUCLEOTIDE SEQUENCE [LARGE SCALE GENOMIC DNA]</scope>
    <source>
        <strain evidence="3">cv. 10/8</strain>
        <tissue evidence="2">Leaf</tissue>
    </source>
</reference>
<proteinExistence type="predicted"/>
<evidence type="ECO:0000256" key="1">
    <source>
        <dbReference type="SAM" id="SignalP"/>
    </source>
</evidence>
<keyword evidence="3" id="KW-1185">Reference proteome</keyword>
<dbReference type="AlphaFoldDB" id="A0A392PC99"/>
<evidence type="ECO:0000313" key="3">
    <source>
        <dbReference type="Proteomes" id="UP000265520"/>
    </source>
</evidence>
<dbReference type="Proteomes" id="UP000265520">
    <property type="component" value="Unassembled WGS sequence"/>
</dbReference>
<sequence>RCPAVFWPLLFAAVRWIAGGWGGAGGCDGSELEVMRGVVVSLYRVDLVRVGVDCLETDCELKLICLGFHSTVVPSIFGSRELLFGF</sequence>
<protein>
    <recommendedName>
        <fullName evidence="4">Secreted protein</fullName>
    </recommendedName>
</protein>
<name>A0A392PC99_9FABA</name>
<gene>
    <name evidence="2" type="ORF">A2U01_0030822</name>
</gene>
<evidence type="ECO:0000313" key="2">
    <source>
        <dbReference type="EMBL" id="MCI09733.1"/>
    </source>
</evidence>
<comment type="caution">
    <text evidence="2">The sequence shown here is derived from an EMBL/GenBank/DDBJ whole genome shotgun (WGS) entry which is preliminary data.</text>
</comment>
<dbReference type="EMBL" id="LXQA010073696">
    <property type="protein sequence ID" value="MCI09733.1"/>
    <property type="molecule type" value="Genomic_DNA"/>
</dbReference>
<keyword evidence="1" id="KW-0732">Signal</keyword>